<comment type="caution">
    <text evidence="2">The sequence shown here is derived from an EMBL/GenBank/DDBJ whole genome shotgun (WGS) entry which is preliminary data.</text>
</comment>
<organism evidence="2 3">
    <name type="scientific">Flagellimonas yonaguniensis</name>
    <dbReference type="NCBI Taxonomy" id="3031325"/>
    <lineage>
        <taxon>Bacteria</taxon>
        <taxon>Pseudomonadati</taxon>
        <taxon>Bacteroidota</taxon>
        <taxon>Flavobacteriia</taxon>
        <taxon>Flavobacteriales</taxon>
        <taxon>Flavobacteriaceae</taxon>
        <taxon>Flagellimonas</taxon>
    </lineage>
</organism>
<evidence type="ECO:0000256" key="1">
    <source>
        <dbReference type="SAM" id="Phobius"/>
    </source>
</evidence>
<keyword evidence="1" id="KW-0812">Transmembrane</keyword>
<feature type="transmembrane region" description="Helical" evidence="1">
    <location>
        <begin position="5"/>
        <end position="26"/>
    </location>
</feature>
<keyword evidence="1" id="KW-1133">Transmembrane helix</keyword>
<accession>A0ABT5XX39</accession>
<evidence type="ECO:0000313" key="3">
    <source>
        <dbReference type="Proteomes" id="UP001221366"/>
    </source>
</evidence>
<dbReference type="Proteomes" id="UP001221366">
    <property type="component" value="Unassembled WGS sequence"/>
</dbReference>
<name>A0ABT5XX39_9FLAO</name>
<feature type="transmembrane region" description="Helical" evidence="1">
    <location>
        <begin position="41"/>
        <end position="63"/>
    </location>
</feature>
<sequence>MNYKFLPITVYYFIGFVVLVILVWWFEAYIEPPDSFNSSSFTYSFFTSFIGGLSLAAIFFVFLRPRVKISKVVSKRKNDDNKDYFTFKFVNRSFFSAFDVNIEAYLCENTNAKGNGDAKHVVHTPIELTRKRWIHMPRWRPVIEKTTYAPHCITVRTLDETIEKRITNNVDYIEFRVTLKHAFSNLSSTYRMKYMNEDCFELGKFDFGNTFKIV</sequence>
<protein>
    <submittedName>
        <fullName evidence="2">Uncharacterized protein</fullName>
    </submittedName>
</protein>
<proteinExistence type="predicted"/>
<evidence type="ECO:0000313" key="2">
    <source>
        <dbReference type="EMBL" id="MDF0715749.1"/>
    </source>
</evidence>
<dbReference type="RefSeq" id="WP_275614991.1">
    <property type="nucleotide sequence ID" value="NZ_JARFVB010000002.1"/>
</dbReference>
<keyword evidence="3" id="KW-1185">Reference proteome</keyword>
<gene>
    <name evidence="2" type="ORF">PY092_06290</name>
</gene>
<reference evidence="2 3" key="1">
    <citation type="submission" date="2023-03" db="EMBL/GenBank/DDBJ databases">
        <title>Muricauda XX sp. nov. and Muricauda XXX sp. nov., two novel species isolated from Okinawa Trough.</title>
        <authorList>
            <person name="Cao W."/>
            <person name="Deng X."/>
        </authorList>
    </citation>
    <scope>NUCLEOTIDE SEQUENCE [LARGE SCALE GENOMIC DNA]</scope>
    <source>
        <strain evidence="2 3">334s03</strain>
    </source>
</reference>
<keyword evidence="1" id="KW-0472">Membrane</keyword>
<dbReference type="EMBL" id="JARFVB010000002">
    <property type="protein sequence ID" value="MDF0715749.1"/>
    <property type="molecule type" value="Genomic_DNA"/>
</dbReference>